<organism evidence="4 5">
    <name type="scientific">Rhodococcus oxybenzonivorans</name>
    <dbReference type="NCBI Taxonomy" id="1990687"/>
    <lineage>
        <taxon>Bacteria</taxon>
        <taxon>Bacillati</taxon>
        <taxon>Actinomycetota</taxon>
        <taxon>Actinomycetes</taxon>
        <taxon>Mycobacteriales</taxon>
        <taxon>Nocardiaceae</taxon>
        <taxon>Rhodococcus</taxon>
    </lineage>
</organism>
<dbReference type="GO" id="GO:0045429">
    <property type="term" value="P:positive regulation of nitric oxide biosynthetic process"/>
    <property type="evidence" value="ECO:0007669"/>
    <property type="project" value="TreeGrafter"/>
</dbReference>
<dbReference type="PANTHER" id="PTHR12737">
    <property type="entry name" value="DIMETHYLARGININE DIMETHYLAMINOHYDROLASE"/>
    <property type="match status" value="1"/>
</dbReference>
<dbReference type="InterPro" id="IPR033199">
    <property type="entry name" value="DDAH-like"/>
</dbReference>
<dbReference type="NCBIfam" id="NF045659">
    <property type="entry name" value="DiMArgaseDdahMtb"/>
    <property type="match status" value="1"/>
</dbReference>
<dbReference type="GO" id="GO:0006525">
    <property type="term" value="P:arginine metabolic process"/>
    <property type="evidence" value="ECO:0007669"/>
    <property type="project" value="TreeGrafter"/>
</dbReference>
<name>A0AAE4UV40_9NOCA</name>
<dbReference type="SUPFAM" id="SSF55909">
    <property type="entry name" value="Pentein"/>
    <property type="match status" value="1"/>
</dbReference>
<dbReference type="Proteomes" id="UP001185863">
    <property type="component" value="Unassembled WGS sequence"/>
</dbReference>
<comment type="similarity">
    <text evidence="1">Belongs to the DDAH family.</text>
</comment>
<dbReference type="Gene3D" id="3.75.10.10">
    <property type="entry name" value="L-arginine/glycine Amidinotransferase, Chain A"/>
    <property type="match status" value="1"/>
</dbReference>
<dbReference type="GO" id="GO:0016403">
    <property type="term" value="F:dimethylargininase activity"/>
    <property type="evidence" value="ECO:0007669"/>
    <property type="project" value="TreeGrafter"/>
</dbReference>
<gene>
    <name evidence="4" type="ORF">R4315_01825</name>
</gene>
<evidence type="ECO:0000256" key="1">
    <source>
        <dbReference type="ARBA" id="ARBA00008532"/>
    </source>
</evidence>
<protein>
    <submittedName>
        <fullName evidence="4">N-dimethylarginine dimethylaminohydrolase</fullName>
    </submittedName>
</protein>
<proteinExistence type="inferred from homology"/>
<reference evidence="4" key="1">
    <citation type="submission" date="2023-10" db="EMBL/GenBank/DDBJ databases">
        <title>Development of a sustainable strategy for remediation of hydrocarbon-contaminated territories based on the waste exchange concept.</title>
        <authorList>
            <person name="Krivoruchko A."/>
        </authorList>
    </citation>
    <scope>NUCLEOTIDE SEQUENCE</scope>
    <source>
        <strain evidence="4">IEGM 68</strain>
    </source>
</reference>
<feature type="active site" description="Proton donor" evidence="3">
    <location>
        <position position="178"/>
    </location>
</feature>
<comment type="caution">
    <text evidence="4">The sequence shown here is derived from an EMBL/GenBank/DDBJ whole genome shotgun (WGS) entry which is preliminary data.</text>
</comment>
<dbReference type="AlphaFoldDB" id="A0AAE4UV40"/>
<dbReference type="GO" id="GO:0000052">
    <property type="term" value="P:citrulline metabolic process"/>
    <property type="evidence" value="ECO:0007669"/>
    <property type="project" value="TreeGrafter"/>
</dbReference>
<dbReference type="GO" id="GO:0016597">
    <property type="term" value="F:amino acid binding"/>
    <property type="evidence" value="ECO:0007669"/>
    <property type="project" value="TreeGrafter"/>
</dbReference>
<accession>A0AAE4UV40</accession>
<evidence type="ECO:0000313" key="5">
    <source>
        <dbReference type="Proteomes" id="UP001185863"/>
    </source>
</evidence>
<dbReference type="PANTHER" id="PTHR12737:SF9">
    <property type="entry name" value="DIMETHYLARGININASE"/>
    <property type="match status" value="1"/>
</dbReference>
<dbReference type="EMBL" id="JAWLUP010000002">
    <property type="protein sequence ID" value="MDV7263299.1"/>
    <property type="molecule type" value="Genomic_DNA"/>
</dbReference>
<keyword evidence="2" id="KW-0378">Hydrolase</keyword>
<sequence>MRDATGPVASADRRDYPRTYLMCPPTYFDVVYAINDWMSPGEQVDRPRALAQWHTLVDTYRALGHEVVVIDAVEGLPDMVFVTDSGVVVDGVALGARYRCAQRRAEAGHVLRWFRENGLLKPRLPRFVNEGEGDFLVVGDVILGGTGFRSDPRSHAEAAAHLGRPVVPLTLVDSRYYHLNTALGVLDNATIAYLPAAFSPESLLLLRRMFPDAVIAEESDTQWLGLNLVSDGLHVVLPAQATRLSDQLVDRGYDPVPVDYSEFLKSGGGIKCSTMELRGYRQFCEMGS</sequence>
<evidence type="ECO:0000256" key="3">
    <source>
        <dbReference type="PIRSR" id="PIRSR633199-1"/>
    </source>
</evidence>
<dbReference type="RefSeq" id="WP_317746915.1">
    <property type="nucleotide sequence ID" value="NZ_JAWLUP010000002.1"/>
</dbReference>
<evidence type="ECO:0000313" key="4">
    <source>
        <dbReference type="EMBL" id="MDV7263299.1"/>
    </source>
</evidence>
<feature type="active site" description="Nucleophile" evidence="3">
    <location>
        <position position="272"/>
    </location>
</feature>
<evidence type="ECO:0000256" key="2">
    <source>
        <dbReference type="ARBA" id="ARBA00022801"/>
    </source>
</evidence>